<keyword evidence="2" id="KW-0966">Cell projection</keyword>
<dbReference type="RefSeq" id="WP_007474792.1">
    <property type="nucleotide sequence ID" value="NZ_ABCJ01000006.1"/>
</dbReference>
<dbReference type="EMBL" id="ABCJ01000006">
    <property type="protein sequence ID" value="EDM23329.1"/>
    <property type="molecule type" value="Genomic_DNA"/>
</dbReference>
<name>A0AAI9F215_9BACT</name>
<reference evidence="3 5" key="2">
    <citation type="submission" date="2019-05" db="EMBL/GenBank/DDBJ databases">
        <title>A comparative analysis of the Nautiliaceae.</title>
        <authorList>
            <person name="Grosche A."/>
            <person name="Smedile F."/>
            <person name="Vetriani C."/>
        </authorList>
    </citation>
    <scope>NUCLEOTIDE SEQUENCE [LARGE SCALE GENOMIC DNA]</scope>
    <source>
        <strain evidence="3 5">TB-2</strain>
    </source>
</reference>
<accession>A0AAI9F215</accession>
<protein>
    <submittedName>
        <fullName evidence="2">Flagellar basal body protein FlhB</fullName>
    </submittedName>
    <submittedName>
        <fullName evidence="3">Flagellar biosynthesis protein FlhB</fullName>
    </submittedName>
</protein>
<dbReference type="GO" id="GO:0009306">
    <property type="term" value="P:protein secretion"/>
    <property type="evidence" value="ECO:0007669"/>
    <property type="project" value="InterPro"/>
</dbReference>
<dbReference type="Proteomes" id="UP000306825">
    <property type="component" value="Chromosome"/>
</dbReference>
<evidence type="ECO:0000313" key="3">
    <source>
        <dbReference type="EMBL" id="QCT93751.1"/>
    </source>
</evidence>
<dbReference type="AlphaFoldDB" id="A0AAI9F215"/>
<dbReference type="GO" id="GO:0005886">
    <property type="term" value="C:plasma membrane"/>
    <property type="evidence" value="ECO:0007669"/>
    <property type="project" value="TreeGrafter"/>
</dbReference>
<evidence type="ECO:0000313" key="5">
    <source>
        <dbReference type="Proteomes" id="UP000306825"/>
    </source>
</evidence>
<evidence type="ECO:0000313" key="4">
    <source>
        <dbReference type="Proteomes" id="UP000003288"/>
    </source>
</evidence>
<evidence type="ECO:0000256" key="1">
    <source>
        <dbReference type="ARBA" id="ARBA00010690"/>
    </source>
</evidence>
<reference evidence="2 4" key="1">
    <citation type="journal article" date="2011" name="Stand. Genomic Sci.">
        <title>Draft genome sequence of Caminibacter mediatlanticus strain TB-2, an epsilonproteobacterium isolated from a deep-sea hydrothermal vent.</title>
        <authorList>
            <person name="Giovannelli D."/>
            <person name="Ferriera S."/>
            <person name="Johnson J."/>
            <person name="Kravitz S."/>
            <person name="Perez-Rodriguez I."/>
            <person name="Ricci J."/>
            <person name="O'Brien C."/>
            <person name="Voordeckers J.W."/>
            <person name="Bini E."/>
            <person name="Vetriani C."/>
        </authorList>
    </citation>
    <scope>NUCLEOTIDE SEQUENCE [LARGE SCALE GENOMIC DNA]</scope>
    <source>
        <strain evidence="2 4">TB-2</strain>
    </source>
</reference>
<dbReference type="PANTHER" id="PTHR30531">
    <property type="entry name" value="FLAGELLAR BIOSYNTHETIC PROTEIN FLHB"/>
    <property type="match status" value="1"/>
</dbReference>
<dbReference type="Pfam" id="PF01312">
    <property type="entry name" value="Bac_export_2"/>
    <property type="match status" value="1"/>
</dbReference>
<dbReference type="EMBL" id="CP040463">
    <property type="protein sequence ID" value="QCT93751.1"/>
    <property type="molecule type" value="Genomic_DNA"/>
</dbReference>
<keyword evidence="2" id="KW-0282">Flagellum</keyword>
<dbReference type="PANTHER" id="PTHR30531:SF12">
    <property type="entry name" value="FLAGELLAR BIOSYNTHETIC PROTEIN FLHB"/>
    <property type="match status" value="1"/>
</dbReference>
<dbReference type="InterPro" id="IPR029025">
    <property type="entry name" value="T3SS_substrate_exporter_C"/>
</dbReference>
<proteinExistence type="inferred from homology"/>
<organism evidence="2 4">
    <name type="scientific">Caminibacter mediatlanticus TB-2</name>
    <dbReference type="NCBI Taxonomy" id="391592"/>
    <lineage>
        <taxon>Bacteria</taxon>
        <taxon>Pseudomonadati</taxon>
        <taxon>Campylobacterota</taxon>
        <taxon>Epsilonproteobacteria</taxon>
        <taxon>Nautiliales</taxon>
        <taxon>Nautiliaceae</taxon>
        <taxon>Caminibacter</taxon>
    </lineage>
</organism>
<dbReference type="Gene3D" id="3.40.1690.10">
    <property type="entry name" value="secretion proteins EscU"/>
    <property type="match status" value="1"/>
</dbReference>
<dbReference type="InterPro" id="IPR006135">
    <property type="entry name" value="T3SS_substrate_exporter"/>
</dbReference>
<evidence type="ECO:0000313" key="2">
    <source>
        <dbReference type="EMBL" id="EDM23329.1"/>
    </source>
</evidence>
<gene>
    <name evidence="2" type="ORF">CMTB2_08695</name>
    <name evidence="3" type="ORF">FE773_00670</name>
</gene>
<dbReference type="Proteomes" id="UP000003288">
    <property type="component" value="Unassembled WGS sequence"/>
</dbReference>
<comment type="similarity">
    <text evidence="1">Belongs to the type III secretion exporter family.</text>
</comment>
<keyword evidence="2" id="KW-0969">Cilium</keyword>
<keyword evidence="5" id="KW-1185">Reference proteome</keyword>
<sequence length="92" mass="10604">MKKYTNIKAAALRYKAYEDLAPKVIAKGKGEIAEKIIQKAKEFDIPLFQNEELVDSLLKIDNDTIPPELYKAVVEVFIWLYKMEEKIKLSDG</sequence>
<dbReference type="SUPFAM" id="SSF160544">
    <property type="entry name" value="EscU C-terminal domain-like"/>
    <property type="match status" value="1"/>
</dbReference>